<dbReference type="InterPro" id="IPR036259">
    <property type="entry name" value="MFS_trans_sf"/>
</dbReference>
<dbReference type="GO" id="GO:0022857">
    <property type="term" value="F:transmembrane transporter activity"/>
    <property type="evidence" value="ECO:0007669"/>
    <property type="project" value="InterPro"/>
</dbReference>
<feature type="transmembrane region" description="Helical" evidence="4">
    <location>
        <begin position="166"/>
        <end position="186"/>
    </location>
</feature>
<keyword evidence="7" id="KW-1185">Reference proteome</keyword>
<accession>A0AA41ZHT5</accession>
<evidence type="ECO:0000313" key="6">
    <source>
        <dbReference type="EMBL" id="MCX2524414.1"/>
    </source>
</evidence>
<dbReference type="PROSITE" id="PS50850">
    <property type="entry name" value="MFS"/>
    <property type="match status" value="1"/>
</dbReference>
<evidence type="ECO:0000256" key="3">
    <source>
        <dbReference type="ARBA" id="ARBA00023136"/>
    </source>
</evidence>
<organism evidence="6 7">
    <name type="scientific">Larsenimonas rhizosphaerae</name>
    <dbReference type="NCBI Taxonomy" id="2944682"/>
    <lineage>
        <taxon>Bacteria</taxon>
        <taxon>Pseudomonadati</taxon>
        <taxon>Pseudomonadota</taxon>
        <taxon>Gammaproteobacteria</taxon>
        <taxon>Oceanospirillales</taxon>
        <taxon>Halomonadaceae</taxon>
        <taxon>Larsenimonas</taxon>
    </lineage>
</organism>
<reference evidence="6" key="1">
    <citation type="submission" date="2022-11" db="EMBL/GenBank/DDBJ databases">
        <title>Larsenimonas rhizosphaerae sp. nov., isolated from a tidal mudflat.</title>
        <authorList>
            <person name="Lee S.D."/>
            <person name="Kim I.S."/>
        </authorList>
    </citation>
    <scope>NUCLEOTIDE SEQUENCE</scope>
    <source>
        <strain evidence="6">GH2-1</strain>
    </source>
</reference>
<feature type="transmembrane region" description="Helical" evidence="4">
    <location>
        <begin position="277"/>
        <end position="298"/>
    </location>
</feature>
<feature type="transmembrane region" description="Helical" evidence="4">
    <location>
        <begin position="136"/>
        <end position="154"/>
    </location>
</feature>
<dbReference type="InterPro" id="IPR020846">
    <property type="entry name" value="MFS_dom"/>
</dbReference>
<comment type="caution">
    <text evidence="6">The sequence shown here is derived from an EMBL/GenBank/DDBJ whole genome shotgun (WGS) entry which is preliminary data.</text>
</comment>
<gene>
    <name evidence="6" type="ORF">OQ287_09180</name>
</gene>
<feature type="transmembrane region" description="Helical" evidence="4">
    <location>
        <begin position="218"/>
        <end position="239"/>
    </location>
</feature>
<feature type="transmembrane region" description="Helical" evidence="4">
    <location>
        <begin position="103"/>
        <end position="124"/>
    </location>
</feature>
<evidence type="ECO:0000259" key="5">
    <source>
        <dbReference type="PROSITE" id="PS50850"/>
    </source>
</evidence>
<keyword evidence="2 4" id="KW-1133">Transmembrane helix</keyword>
<dbReference type="SUPFAM" id="SSF103473">
    <property type="entry name" value="MFS general substrate transporter"/>
    <property type="match status" value="1"/>
</dbReference>
<keyword evidence="3 4" id="KW-0472">Membrane</keyword>
<sequence>MNPPPSYRLGAPLVLLMAITTGVAVASNYYAQPLLHTIADQLGLSFASAGIIVTVAQLGYAAGLLLLVPLGDLLDRRNMIGVMMLLAATGLFISANADSLPVLLAGTALTGIFSVVAQVLVPFAATLAEPERRGRVVGTVMSGLLLGILLARTVSGTLSSLGSWRTVYWVAGILMLINAAVLYRALPSYKSETRMSYAALLASIGHLFVKHGLLRQRALLGFLSFAMFSALWTSVAFLLSSAPYHYSDAAIGLFGLAGAAGALAARQAGHLVDQGRGHQTTLGGLVLLVLAWGLLWWAPHELAILVLAIILLDLAVQAVHITNLNLIYSLDQAARNRLNAGYMTCYFLGGAAGSLASAWAYQHLEWNGVALLGLGLALAAAVAGMAGRPSREGRHDTA</sequence>
<evidence type="ECO:0000313" key="7">
    <source>
        <dbReference type="Proteomes" id="UP001165678"/>
    </source>
</evidence>
<evidence type="ECO:0000256" key="1">
    <source>
        <dbReference type="ARBA" id="ARBA00022692"/>
    </source>
</evidence>
<dbReference type="RefSeq" id="WP_265896241.1">
    <property type="nucleotide sequence ID" value="NZ_JAPIVE010000002.1"/>
</dbReference>
<dbReference type="Gene3D" id="1.20.1250.20">
    <property type="entry name" value="MFS general substrate transporter like domains"/>
    <property type="match status" value="1"/>
</dbReference>
<feature type="transmembrane region" description="Helical" evidence="4">
    <location>
        <begin position="366"/>
        <end position="386"/>
    </location>
</feature>
<protein>
    <submittedName>
        <fullName evidence="6">MFS transporter</fullName>
    </submittedName>
</protein>
<dbReference type="InterPro" id="IPR011701">
    <property type="entry name" value="MFS"/>
</dbReference>
<dbReference type="CDD" id="cd17324">
    <property type="entry name" value="MFS_NepI_like"/>
    <property type="match status" value="1"/>
</dbReference>
<feature type="domain" description="Major facilitator superfamily (MFS) profile" evidence="5">
    <location>
        <begin position="6"/>
        <end position="392"/>
    </location>
</feature>
<evidence type="ECO:0000256" key="4">
    <source>
        <dbReference type="SAM" id="Phobius"/>
    </source>
</evidence>
<feature type="transmembrane region" description="Helical" evidence="4">
    <location>
        <begin position="340"/>
        <end position="360"/>
    </location>
</feature>
<dbReference type="EMBL" id="JAPIVE010000002">
    <property type="protein sequence ID" value="MCX2524414.1"/>
    <property type="molecule type" value="Genomic_DNA"/>
</dbReference>
<evidence type="ECO:0000256" key="2">
    <source>
        <dbReference type="ARBA" id="ARBA00022989"/>
    </source>
</evidence>
<feature type="transmembrane region" description="Helical" evidence="4">
    <location>
        <begin position="304"/>
        <end position="328"/>
    </location>
</feature>
<name>A0AA41ZHT5_9GAMM</name>
<dbReference type="Pfam" id="PF07690">
    <property type="entry name" value="MFS_1"/>
    <property type="match status" value="1"/>
</dbReference>
<dbReference type="PANTHER" id="PTHR42910:SF1">
    <property type="entry name" value="MAJOR FACILITATOR SUPERFAMILY (MFS) PROFILE DOMAIN-CONTAINING PROTEIN"/>
    <property type="match status" value="1"/>
</dbReference>
<proteinExistence type="predicted"/>
<feature type="transmembrane region" description="Helical" evidence="4">
    <location>
        <begin position="79"/>
        <end position="97"/>
    </location>
</feature>
<feature type="transmembrane region" description="Helical" evidence="4">
    <location>
        <begin position="42"/>
        <end position="67"/>
    </location>
</feature>
<feature type="transmembrane region" description="Helical" evidence="4">
    <location>
        <begin position="245"/>
        <end position="265"/>
    </location>
</feature>
<keyword evidence="1 4" id="KW-0812">Transmembrane</keyword>
<dbReference type="Proteomes" id="UP001165678">
    <property type="component" value="Unassembled WGS sequence"/>
</dbReference>
<dbReference type="AlphaFoldDB" id="A0AA41ZHT5"/>
<dbReference type="PANTHER" id="PTHR42910">
    <property type="entry name" value="TRANSPORTER SCO4007-RELATED"/>
    <property type="match status" value="1"/>
</dbReference>